<reference evidence="3 4" key="1">
    <citation type="journal article" date="2011" name="J. Bacteriol.">
        <title>Genome sequence of the mercury-methylating strain Desulfovibrio desulfuricans ND132.</title>
        <authorList>
            <person name="Brown S.D."/>
            <person name="Gilmour C.C."/>
            <person name="Kucken A.M."/>
            <person name="Wall J.D."/>
            <person name="Elias D.A."/>
            <person name="Brandt C.C."/>
            <person name="Podar M."/>
            <person name="Chertkov O."/>
            <person name="Held B."/>
            <person name="Bruce D.C."/>
            <person name="Detter J.C."/>
            <person name="Tapia R."/>
            <person name="Han C.S."/>
            <person name="Goodwin L.A."/>
            <person name="Cheng J.F."/>
            <person name="Pitluck S."/>
            <person name="Woyke T."/>
            <person name="Mikhailova N."/>
            <person name="Ivanova N.N."/>
            <person name="Han J."/>
            <person name="Lucas S."/>
            <person name="Lapidus A.L."/>
            <person name="Land M.L."/>
            <person name="Hauser L.J."/>
            <person name="Palumbo A.V."/>
        </authorList>
    </citation>
    <scope>NUCLEOTIDE SEQUENCE [LARGE SCALE GENOMIC DNA]</scope>
    <source>
        <strain evidence="3 4">ND132</strain>
    </source>
</reference>
<dbReference type="STRING" id="641491.DND132_1662"/>
<evidence type="ECO:0000259" key="2">
    <source>
        <dbReference type="Pfam" id="PF09851"/>
    </source>
</evidence>
<feature type="domain" description="SHOCT" evidence="2">
    <location>
        <begin position="71"/>
        <end position="94"/>
    </location>
</feature>
<dbReference type="RefSeq" id="WP_014322297.1">
    <property type="nucleotide sequence ID" value="NC_016803.1"/>
</dbReference>
<dbReference type="eggNOG" id="COG3462">
    <property type="taxonomic scope" value="Bacteria"/>
</dbReference>
<dbReference type="Pfam" id="PF09851">
    <property type="entry name" value="SHOCT"/>
    <property type="match status" value="1"/>
</dbReference>
<keyword evidence="1" id="KW-0812">Transmembrane</keyword>
<dbReference type="InterPro" id="IPR018649">
    <property type="entry name" value="SHOCT"/>
</dbReference>
<name>F0JFE5_9BACT</name>
<evidence type="ECO:0000313" key="3">
    <source>
        <dbReference type="EMBL" id="EGB14869.1"/>
    </source>
</evidence>
<sequence length="97" mass="10635">MDYFTAFGNWCPGPGLWHGGGFGGWAGSMGMGFGFPFGGIIQLLILGLIVYFTVRLFRRPATHSGPGTPQDVLKRRYASGEIDRETYRAMKDELGNS</sequence>
<evidence type="ECO:0000256" key="1">
    <source>
        <dbReference type="SAM" id="Phobius"/>
    </source>
</evidence>
<keyword evidence="1" id="KW-1133">Transmembrane helix</keyword>
<gene>
    <name evidence="3" type="ORF">DND132_1662</name>
</gene>
<dbReference type="HOGENOM" id="CLU_159099_3_0_7"/>
<dbReference type="KEGG" id="ddn:DND132_1662"/>
<keyword evidence="1" id="KW-0472">Membrane</keyword>
<accession>F0JFE5</accession>
<organism evidence="3 4">
    <name type="scientific">Pseudodesulfovibrio mercurii</name>
    <dbReference type="NCBI Taxonomy" id="641491"/>
    <lineage>
        <taxon>Bacteria</taxon>
        <taxon>Pseudomonadati</taxon>
        <taxon>Thermodesulfobacteriota</taxon>
        <taxon>Desulfovibrionia</taxon>
        <taxon>Desulfovibrionales</taxon>
        <taxon>Desulfovibrionaceae</taxon>
    </lineage>
</organism>
<evidence type="ECO:0000313" key="4">
    <source>
        <dbReference type="Proteomes" id="UP000007845"/>
    </source>
</evidence>
<feature type="transmembrane region" description="Helical" evidence="1">
    <location>
        <begin position="33"/>
        <end position="54"/>
    </location>
</feature>
<dbReference type="Proteomes" id="UP000007845">
    <property type="component" value="Chromosome"/>
</dbReference>
<dbReference type="OrthoDB" id="5461404at2"/>
<proteinExistence type="predicted"/>
<dbReference type="EMBL" id="CP003220">
    <property type="protein sequence ID" value="EGB14869.1"/>
    <property type="molecule type" value="Genomic_DNA"/>
</dbReference>
<dbReference type="SMR" id="F0JFE5"/>
<protein>
    <recommendedName>
        <fullName evidence="2">SHOCT domain-containing protein</fullName>
    </recommendedName>
</protein>
<dbReference type="AlphaFoldDB" id="F0JFE5"/>
<keyword evidence="4" id="KW-1185">Reference proteome</keyword>